<evidence type="ECO:0000256" key="4">
    <source>
        <dbReference type="ARBA" id="ARBA00038317"/>
    </source>
</evidence>
<evidence type="ECO:0000313" key="8">
    <source>
        <dbReference type="EMBL" id="KAL0822032.1"/>
    </source>
</evidence>
<gene>
    <name evidence="8" type="ORF">ABMA28_005404</name>
</gene>
<dbReference type="GO" id="GO:0004602">
    <property type="term" value="F:glutathione peroxidase activity"/>
    <property type="evidence" value="ECO:0007669"/>
    <property type="project" value="UniProtKB-ARBA"/>
</dbReference>
<comment type="catalytic activity">
    <reaction evidence="5">
        <text>RX + glutathione = an S-substituted glutathione + a halide anion + H(+)</text>
        <dbReference type="Rhea" id="RHEA:16437"/>
        <dbReference type="ChEBI" id="CHEBI:15378"/>
        <dbReference type="ChEBI" id="CHEBI:16042"/>
        <dbReference type="ChEBI" id="CHEBI:17792"/>
        <dbReference type="ChEBI" id="CHEBI:57925"/>
        <dbReference type="ChEBI" id="CHEBI:90779"/>
        <dbReference type="EC" id="2.5.1.18"/>
    </reaction>
</comment>
<dbReference type="CDD" id="cd03192">
    <property type="entry name" value="GST_C_Sigma_like"/>
    <property type="match status" value="1"/>
</dbReference>
<feature type="domain" description="GST N-terminal" evidence="6">
    <location>
        <begin position="2"/>
        <end position="79"/>
    </location>
</feature>
<dbReference type="EMBL" id="JBEDNZ010000017">
    <property type="protein sequence ID" value="KAL0822032.1"/>
    <property type="molecule type" value="Genomic_DNA"/>
</dbReference>
<evidence type="ECO:0000256" key="3">
    <source>
        <dbReference type="ARBA" id="ARBA00022679"/>
    </source>
</evidence>
<dbReference type="PANTHER" id="PTHR11571">
    <property type="entry name" value="GLUTATHIONE S-TRANSFERASE"/>
    <property type="match status" value="1"/>
</dbReference>
<dbReference type="PROSITE" id="PS50404">
    <property type="entry name" value="GST_NTER"/>
    <property type="match status" value="1"/>
</dbReference>
<dbReference type="FunFam" id="1.20.1050.10:FF:000030">
    <property type="entry name" value="Glutathione S-transferase S1"/>
    <property type="match status" value="1"/>
</dbReference>
<comment type="subunit">
    <text evidence="1">Homodimer.</text>
</comment>
<dbReference type="InterPro" id="IPR036282">
    <property type="entry name" value="Glutathione-S-Trfase_C_sf"/>
</dbReference>
<feature type="domain" description="GST C-terminal" evidence="7">
    <location>
        <begin position="81"/>
        <end position="204"/>
    </location>
</feature>
<name>A0ABD0SR51_LOXSC</name>
<dbReference type="InterPro" id="IPR050213">
    <property type="entry name" value="GST_superfamily"/>
</dbReference>
<dbReference type="AlphaFoldDB" id="A0ABD0SR51"/>
<dbReference type="InterPro" id="IPR040079">
    <property type="entry name" value="Glutathione_S-Trfase"/>
</dbReference>
<dbReference type="SUPFAM" id="SSF52833">
    <property type="entry name" value="Thioredoxin-like"/>
    <property type="match status" value="1"/>
</dbReference>
<evidence type="ECO:0000256" key="1">
    <source>
        <dbReference type="ARBA" id="ARBA00011738"/>
    </source>
</evidence>
<accession>A0ABD0SR51</accession>
<dbReference type="Pfam" id="PF02798">
    <property type="entry name" value="GST_N"/>
    <property type="match status" value="1"/>
</dbReference>
<dbReference type="InterPro" id="IPR004045">
    <property type="entry name" value="Glutathione_S-Trfase_N"/>
</dbReference>
<comment type="similarity">
    <text evidence="4">Belongs to the GST superfamily. Sigma family.</text>
</comment>
<dbReference type="SFLD" id="SFLDG00363">
    <property type="entry name" value="AMPS_(cytGST):_Alpha-__Mu-__Pi"/>
    <property type="match status" value="1"/>
</dbReference>
<evidence type="ECO:0000259" key="7">
    <source>
        <dbReference type="PROSITE" id="PS50405"/>
    </source>
</evidence>
<dbReference type="PANTHER" id="PTHR11571:SF224">
    <property type="entry name" value="HEMATOPOIETIC PROSTAGLANDIN D SYNTHASE"/>
    <property type="match status" value="1"/>
</dbReference>
<dbReference type="InterPro" id="IPR004046">
    <property type="entry name" value="GST_C"/>
</dbReference>
<proteinExistence type="inferred from homology"/>
<dbReference type="Gene3D" id="1.20.1050.10">
    <property type="match status" value="1"/>
</dbReference>
<dbReference type="SUPFAM" id="SSF47616">
    <property type="entry name" value="GST C-terminal domain-like"/>
    <property type="match status" value="1"/>
</dbReference>
<comment type="caution">
    <text evidence="8">The sequence shown here is derived from an EMBL/GenBank/DDBJ whole genome shotgun (WGS) entry which is preliminary data.</text>
</comment>
<dbReference type="Gene3D" id="3.40.30.10">
    <property type="entry name" value="Glutaredoxin"/>
    <property type="match status" value="1"/>
</dbReference>
<dbReference type="Proteomes" id="UP001549921">
    <property type="component" value="Unassembled WGS sequence"/>
</dbReference>
<dbReference type="Pfam" id="PF14497">
    <property type="entry name" value="GST_C_3"/>
    <property type="match status" value="1"/>
</dbReference>
<evidence type="ECO:0000256" key="5">
    <source>
        <dbReference type="ARBA" id="ARBA00047960"/>
    </source>
</evidence>
<dbReference type="FunFam" id="3.40.30.10:FF:000035">
    <property type="entry name" value="hematopoietic prostaglandin D synthase"/>
    <property type="match status" value="1"/>
</dbReference>
<sequence>MPKVVLTYFNFKAVGESIRLLLLYGGQEFEDIRLTSEEWRQYKPTTPFGQAPVVEIDDKKYAQSMAISRYLGRKYGLAGATLEEDLEIDMIVDYINEIRAKGFEVRYEKDEAIQTRKHADFTQNVYPVMLNRLNDIIEKNNGYIALGKLTWADFLFAGMFDYLKMMMRTPDLEEKYPNFKKVVDRVHALPQLQEYLANAPKTTH</sequence>
<evidence type="ECO:0000256" key="2">
    <source>
        <dbReference type="ARBA" id="ARBA00012452"/>
    </source>
</evidence>
<organism evidence="8 9">
    <name type="scientific">Loxostege sticticalis</name>
    <name type="common">Beet webworm moth</name>
    <dbReference type="NCBI Taxonomy" id="481309"/>
    <lineage>
        <taxon>Eukaryota</taxon>
        <taxon>Metazoa</taxon>
        <taxon>Ecdysozoa</taxon>
        <taxon>Arthropoda</taxon>
        <taxon>Hexapoda</taxon>
        <taxon>Insecta</taxon>
        <taxon>Pterygota</taxon>
        <taxon>Neoptera</taxon>
        <taxon>Endopterygota</taxon>
        <taxon>Lepidoptera</taxon>
        <taxon>Glossata</taxon>
        <taxon>Ditrysia</taxon>
        <taxon>Pyraloidea</taxon>
        <taxon>Crambidae</taxon>
        <taxon>Pyraustinae</taxon>
        <taxon>Loxostege</taxon>
    </lineage>
</organism>
<reference evidence="8 9" key="1">
    <citation type="submission" date="2024-06" db="EMBL/GenBank/DDBJ databases">
        <title>A chromosome-level genome assembly of beet webworm, Loxostege sticticalis.</title>
        <authorList>
            <person name="Zhang Y."/>
        </authorList>
    </citation>
    <scope>NUCLEOTIDE SEQUENCE [LARGE SCALE GENOMIC DNA]</scope>
    <source>
        <strain evidence="8">AQ028</strain>
        <tissue evidence="8">Male pupae</tissue>
    </source>
</reference>
<dbReference type="InterPro" id="IPR010987">
    <property type="entry name" value="Glutathione-S-Trfase_C-like"/>
</dbReference>
<evidence type="ECO:0000313" key="9">
    <source>
        <dbReference type="Proteomes" id="UP001549921"/>
    </source>
</evidence>
<protein>
    <recommendedName>
        <fullName evidence="2">glutathione transferase</fullName>
        <ecNumber evidence="2">2.5.1.18</ecNumber>
    </recommendedName>
</protein>
<dbReference type="GO" id="GO:0004364">
    <property type="term" value="F:glutathione transferase activity"/>
    <property type="evidence" value="ECO:0007669"/>
    <property type="project" value="UniProtKB-EC"/>
</dbReference>
<dbReference type="CDD" id="cd03039">
    <property type="entry name" value="GST_N_Sigma_like"/>
    <property type="match status" value="1"/>
</dbReference>
<dbReference type="InterPro" id="IPR036249">
    <property type="entry name" value="Thioredoxin-like_sf"/>
</dbReference>
<dbReference type="SFLD" id="SFLDS00019">
    <property type="entry name" value="Glutathione_Transferase_(cytos"/>
    <property type="match status" value="1"/>
</dbReference>
<dbReference type="EC" id="2.5.1.18" evidence="2"/>
<dbReference type="PROSITE" id="PS50405">
    <property type="entry name" value="GST_CTER"/>
    <property type="match status" value="1"/>
</dbReference>
<dbReference type="SFLD" id="SFLDG01205">
    <property type="entry name" value="AMPS.1"/>
    <property type="match status" value="1"/>
</dbReference>
<keyword evidence="3" id="KW-0808">Transferase</keyword>
<evidence type="ECO:0000259" key="6">
    <source>
        <dbReference type="PROSITE" id="PS50404"/>
    </source>
</evidence>